<organism evidence="2 3">
    <name type="scientific">Nonomuraea cypriaca</name>
    <dbReference type="NCBI Taxonomy" id="1187855"/>
    <lineage>
        <taxon>Bacteria</taxon>
        <taxon>Bacillati</taxon>
        <taxon>Actinomycetota</taxon>
        <taxon>Actinomycetes</taxon>
        <taxon>Streptosporangiales</taxon>
        <taxon>Streptosporangiaceae</taxon>
        <taxon>Nonomuraea</taxon>
    </lineage>
</organism>
<evidence type="ECO:0000313" key="2">
    <source>
        <dbReference type="EMBL" id="MBF8189725.1"/>
    </source>
</evidence>
<dbReference type="GO" id="GO:0006508">
    <property type="term" value="P:proteolysis"/>
    <property type="evidence" value="ECO:0007669"/>
    <property type="project" value="UniProtKB-KW"/>
</dbReference>
<dbReference type="GO" id="GO:0005576">
    <property type="term" value="C:extracellular region"/>
    <property type="evidence" value="ECO:0007669"/>
    <property type="project" value="InterPro"/>
</dbReference>
<dbReference type="Pfam" id="PF00188">
    <property type="entry name" value="CAP"/>
    <property type="match status" value="1"/>
</dbReference>
<gene>
    <name evidence="2" type="ORF">ITP53_29130</name>
</gene>
<dbReference type="EMBL" id="JADOGI010000099">
    <property type="protein sequence ID" value="MBF8189725.1"/>
    <property type="molecule type" value="Genomic_DNA"/>
</dbReference>
<keyword evidence="3" id="KW-1185">Reference proteome</keyword>
<dbReference type="PANTHER" id="PTHR10334">
    <property type="entry name" value="CYSTEINE-RICH SECRETORY PROTEIN-RELATED"/>
    <property type="match status" value="1"/>
</dbReference>
<dbReference type="InterPro" id="IPR018244">
    <property type="entry name" value="Allrgn_V5/Tpx1_CS"/>
</dbReference>
<reference evidence="2" key="1">
    <citation type="submission" date="2020-11" db="EMBL/GenBank/DDBJ databases">
        <title>Whole-genome analyses of Nonomuraea sp. K274.</title>
        <authorList>
            <person name="Veyisoglu A."/>
        </authorList>
    </citation>
    <scope>NUCLEOTIDE SEQUENCE</scope>
    <source>
        <strain evidence="2">K274</strain>
    </source>
</reference>
<keyword evidence="2" id="KW-0645">Protease</keyword>
<dbReference type="SMART" id="SM00198">
    <property type="entry name" value="SCP"/>
    <property type="match status" value="1"/>
</dbReference>
<dbReference type="PROSITE" id="PS01009">
    <property type="entry name" value="CRISP_1"/>
    <property type="match status" value="1"/>
</dbReference>
<dbReference type="InterPro" id="IPR014044">
    <property type="entry name" value="CAP_dom"/>
</dbReference>
<dbReference type="AlphaFoldDB" id="A0A931F0S0"/>
<feature type="domain" description="SCP" evidence="1">
    <location>
        <begin position="12"/>
        <end position="146"/>
    </location>
</feature>
<dbReference type="InterPro" id="IPR001283">
    <property type="entry name" value="CRISP-related"/>
</dbReference>
<dbReference type="Proteomes" id="UP000605361">
    <property type="component" value="Unassembled WGS sequence"/>
</dbReference>
<comment type="caution">
    <text evidence="2">The sequence shown here is derived from an EMBL/GenBank/DDBJ whole genome shotgun (WGS) entry which is preliminary data.</text>
</comment>
<dbReference type="SUPFAM" id="SSF55797">
    <property type="entry name" value="PR-1-like"/>
    <property type="match status" value="1"/>
</dbReference>
<evidence type="ECO:0000313" key="3">
    <source>
        <dbReference type="Proteomes" id="UP000605361"/>
    </source>
</evidence>
<dbReference type="RefSeq" id="WP_195898658.1">
    <property type="nucleotide sequence ID" value="NZ_JADOGI010000099.1"/>
</dbReference>
<protein>
    <submittedName>
        <fullName evidence="2">Serine protease</fullName>
    </submittedName>
</protein>
<evidence type="ECO:0000259" key="1">
    <source>
        <dbReference type="SMART" id="SM00198"/>
    </source>
</evidence>
<name>A0A931F0S0_9ACTN</name>
<sequence>MAGALPDATNGDFLLDALRSANACRARHHAPPLVMDALLVDYARSRAAARSSYGNPPPCRGGTGENLFWGAGDGMSAAGDAVTAWYDEVSAYDWEAPPGPGPSGHFSQLVWKNTTRMGAARVSGQGAERHETYIVFVFEPPGNVGGEFAGNVLPA</sequence>
<dbReference type="GO" id="GO:0008233">
    <property type="term" value="F:peptidase activity"/>
    <property type="evidence" value="ECO:0007669"/>
    <property type="project" value="UniProtKB-KW"/>
</dbReference>
<dbReference type="Gene3D" id="3.40.33.10">
    <property type="entry name" value="CAP"/>
    <property type="match status" value="1"/>
</dbReference>
<dbReference type="InterPro" id="IPR035940">
    <property type="entry name" value="CAP_sf"/>
</dbReference>
<proteinExistence type="predicted"/>
<dbReference type="PRINTS" id="PR00837">
    <property type="entry name" value="V5TPXLIKE"/>
</dbReference>
<keyword evidence="2" id="KW-0378">Hydrolase</keyword>
<accession>A0A931F0S0</accession>